<feature type="domain" description="Phosphoadenosine phosphosulphate reductase" evidence="1">
    <location>
        <begin position="28"/>
        <end position="147"/>
    </location>
</feature>
<evidence type="ECO:0000313" key="2">
    <source>
        <dbReference type="EMBL" id="WZJ23409.1"/>
    </source>
</evidence>
<dbReference type="Proteomes" id="UP001479520">
    <property type="component" value="Plasmid unnamed1"/>
</dbReference>
<dbReference type="InterPro" id="IPR014729">
    <property type="entry name" value="Rossmann-like_a/b/a_fold"/>
</dbReference>
<gene>
    <name evidence="2" type="ORF">AADV58_16765</name>
</gene>
<protein>
    <submittedName>
        <fullName evidence="2">Phosphoadenosine phosphosulfate reductase family protein</fullName>
    </submittedName>
</protein>
<dbReference type="Gene3D" id="3.40.50.620">
    <property type="entry name" value="HUPs"/>
    <property type="match status" value="1"/>
</dbReference>
<reference evidence="2 3" key="1">
    <citation type="submission" date="2024-04" db="EMBL/GenBank/DDBJ databases">
        <title>Dissimilatory iodate-reducing microorganisms contribute to the enrichment of iodine in groundwater.</title>
        <authorList>
            <person name="Jiang Z."/>
        </authorList>
    </citation>
    <scope>NUCLEOTIDE SEQUENCE [LARGE SCALE GENOMIC DNA]</scope>
    <source>
        <strain evidence="2 3">NCP973</strain>
        <plasmid evidence="2 3">unnamed1</plasmid>
    </source>
</reference>
<organism evidence="2 3">
    <name type="scientific">Azonexus hydrophilus</name>
    <dbReference type="NCBI Taxonomy" id="418702"/>
    <lineage>
        <taxon>Bacteria</taxon>
        <taxon>Pseudomonadati</taxon>
        <taxon>Pseudomonadota</taxon>
        <taxon>Betaproteobacteria</taxon>
        <taxon>Rhodocyclales</taxon>
        <taxon>Azonexaceae</taxon>
        <taxon>Azonexus</taxon>
    </lineage>
</organism>
<sequence>MDLSEQRYLSRCGKSYQLPNMTGGVAILPVSGGADSSYLAILLHQLFPAVDFRMVFTDTGTPDNPVEDPGVYETLDKLEEFLGKKVERLIPEKGLFEIIDQFGGYLPDSRSRYCTRILKKVPFEKWLQQFAGLQKYMFVGIRSDESGRVAFSLDEVETVMPFVDMGLTREDIFAGLQRTIGVPRMYEGRTRSGCTVCPFQRRAEHVYLLQRKPIEFLKGERYEKLSDNDLARWEEAIPLWKDTGSSANWLTLPKPEEGEIEGKRASRAPDLFGARIYVGAEFFMDGFPGMGEFCWHQRVVSVAPTLHHLKDQLDDRYQHLLSTSEVYQMSPDDVRRNARFAIYVIELPSAVFDPEGPKDQAFTWTQGWAYKQLRHIVSWVTRALHAEGERQSANRKVRSELSVLAEWRDNSAETLRQAKEELGAVVNSQWYRANENEREMTEEEELSYLPCPMCSL</sequence>
<evidence type="ECO:0000259" key="1">
    <source>
        <dbReference type="Pfam" id="PF01507"/>
    </source>
</evidence>
<dbReference type="InterPro" id="IPR002500">
    <property type="entry name" value="PAPS_reduct_dom"/>
</dbReference>
<keyword evidence="2" id="KW-0614">Plasmid</keyword>
<geneLocation type="plasmid" evidence="2 3">
    <name>unnamed1</name>
</geneLocation>
<accession>A0ABZ2XNH4</accession>
<proteinExistence type="predicted"/>
<dbReference type="EMBL" id="CP151407">
    <property type="protein sequence ID" value="WZJ23409.1"/>
    <property type="molecule type" value="Genomic_DNA"/>
</dbReference>
<dbReference type="SUPFAM" id="SSF52402">
    <property type="entry name" value="Adenine nucleotide alpha hydrolases-like"/>
    <property type="match status" value="1"/>
</dbReference>
<dbReference type="Pfam" id="PF01507">
    <property type="entry name" value="PAPS_reduct"/>
    <property type="match status" value="1"/>
</dbReference>
<dbReference type="RefSeq" id="WP_341744741.1">
    <property type="nucleotide sequence ID" value="NZ_CP151407.1"/>
</dbReference>
<keyword evidence="3" id="KW-1185">Reference proteome</keyword>
<name>A0ABZ2XNH4_9RHOO</name>
<evidence type="ECO:0000313" key="3">
    <source>
        <dbReference type="Proteomes" id="UP001479520"/>
    </source>
</evidence>